<reference evidence="2 3" key="1">
    <citation type="submission" date="2015-02" db="EMBL/GenBank/DDBJ databases">
        <title>Genome Sequence of Jannaschia aquimarina DSM28248, a member of the Roseobacter clade.</title>
        <authorList>
            <person name="Voget S."/>
            <person name="Daniel R."/>
        </authorList>
    </citation>
    <scope>NUCLEOTIDE SEQUENCE [LARGE SCALE GENOMIC DNA]</scope>
    <source>
        <strain evidence="2 3">GSW-M26</strain>
    </source>
</reference>
<protein>
    <submittedName>
        <fullName evidence="2">Uncharacterized protein</fullName>
    </submittedName>
</protein>
<dbReference type="Pfam" id="PF19670">
    <property type="entry name" value="DUF6173"/>
    <property type="match status" value="1"/>
</dbReference>
<dbReference type="EMBL" id="JYFE01000022">
    <property type="protein sequence ID" value="KIT17085.1"/>
    <property type="molecule type" value="Genomic_DNA"/>
</dbReference>
<evidence type="ECO:0000313" key="3">
    <source>
        <dbReference type="Proteomes" id="UP000032232"/>
    </source>
</evidence>
<feature type="compositionally biased region" description="Pro residues" evidence="1">
    <location>
        <begin position="29"/>
        <end position="38"/>
    </location>
</feature>
<dbReference type="Proteomes" id="UP000032232">
    <property type="component" value="Unassembled WGS sequence"/>
</dbReference>
<dbReference type="AlphaFoldDB" id="A0A0D1EN03"/>
<name>A0A0D1EN03_9RHOB</name>
<organism evidence="2 3">
    <name type="scientific">Jannaschia aquimarina</name>
    <dbReference type="NCBI Taxonomy" id="935700"/>
    <lineage>
        <taxon>Bacteria</taxon>
        <taxon>Pseudomonadati</taxon>
        <taxon>Pseudomonadota</taxon>
        <taxon>Alphaproteobacteria</taxon>
        <taxon>Rhodobacterales</taxon>
        <taxon>Roseobacteraceae</taxon>
        <taxon>Jannaschia</taxon>
    </lineage>
</organism>
<comment type="caution">
    <text evidence="2">The sequence shown here is derived from an EMBL/GenBank/DDBJ whole genome shotgun (WGS) entry which is preliminary data.</text>
</comment>
<dbReference type="PATRIC" id="fig|935700.4.peg.1173"/>
<evidence type="ECO:0000313" key="2">
    <source>
        <dbReference type="EMBL" id="KIT17085.1"/>
    </source>
</evidence>
<dbReference type="STRING" id="935700.jaqu_11270"/>
<gene>
    <name evidence="2" type="ORF">jaqu_11270</name>
</gene>
<evidence type="ECO:0000256" key="1">
    <source>
        <dbReference type="SAM" id="MobiDB-lite"/>
    </source>
</evidence>
<dbReference type="RefSeq" id="WP_043917974.1">
    <property type="nucleotide sequence ID" value="NZ_FZPF01000001.1"/>
</dbReference>
<sequence length="153" mass="16578">MTEPLTTAEAMEAAALNREPHTDGTDHAPAPPHGPRPRSPAEWACRRIVLYLKAFEENLDEEHEAAMGFASGPGDGVMRIQGIGFSAPDLVTFAGVDARGERMQLVQHLSQLSVAFRAVRKAPDRPAQRIGFKLSRALEDDPATGAKRHADTT</sequence>
<keyword evidence="3" id="KW-1185">Reference proteome</keyword>
<feature type="compositionally biased region" description="Low complexity" evidence="1">
    <location>
        <begin position="1"/>
        <end position="16"/>
    </location>
</feature>
<feature type="region of interest" description="Disordered" evidence="1">
    <location>
        <begin position="1"/>
        <end position="40"/>
    </location>
</feature>
<dbReference type="OrthoDB" id="7202559at2"/>
<proteinExistence type="predicted"/>
<dbReference type="InterPro" id="IPR046171">
    <property type="entry name" value="DUF6173"/>
</dbReference>
<accession>A0A0D1EN03</accession>